<evidence type="ECO:0000256" key="4">
    <source>
        <dbReference type="ARBA" id="ARBA00022729"/>
    </source>
</evidence>
<accession>A0A853H0W7</accession>
<dbReference type="AlphaFoldDB" id="A0A853H0W7"/>
<comment type="similarity">
    <text evidence="2">Belongs to the bacterial solute-binding protein 1 family.</text>
</comment>
<dbReference type="RefSeq" id="WP_130038988.1">
    <property type="nucleotide sequence ID" value="NZ_JACCEV010000002.1"/>
</dbReference>
<dbReference type="OrthoDB" id="5890863at2"/>
<reference evidence="6 7" key="1">
    <citation type="submission" date="2020-07" db="EMBL/GenBank/DDBJ databases">
        <title>Taxonomic revisions and descriptions of new bacterial species based on genomic comparisons in the high-G+C-content subgroup of the family Alcaligenaceae.</title>
        <authorList>
            <person name="Szabo A."/>
            <person name="Felfoldi T."/>
        </authorList>
    </citation>
    <scope>NUCLEOTIDE SEQUENCE [LARGE SCALE GENOMIC DNA]</scope>
    <source>
        <strain evidence="6 7">DSM 25667</strain>
    </source>
</reference>
<dbReference type="SUPFAM" id="SSF53850">
    <property type="entry name" value="Periplasmic binding protein-like II"/>
    <property type="match status" value="1"/>
</dbReference>
<dbReference type="Proteomes" id="UP000554144">
    <property type="component" value="Unassembled WGS sequence"/>
</dbReference>
<evidence type="ECO:0000256" key="3">
    <source>
        <dbReference type="ARBA" id="ARBA00022448"/>
    </source>
</evidence>
<gene>
    <name evidence="6" type="ORF">H0A62_07205</name>
</gene>
<dbReference type="InterPro" id="IPR006059">
    <property type="entry name" value="SBP"/>
</dbReference>
<proteinExistence type="inferred from homology"/>
<comment type="subcellular location">
    <subcellularLocation>
        <location evidence="1">Periplasm</location>
    </subcellularLocation>
</comment>
<evidence type="ECO:0000256" key="2">
    <source>
        <dbReference type="ARBA" id="ARBA00008520"/>
    </source>
</evidence>
<sequence>MTKQTRRDFLRSTAAVAAVSAWGVPGSASAAGPTLEYKPEEGAELRVLRWRRFVQGEEDQWMANTKKFTEQTGVKVRVDHEGFENIRPKAAVAARVGSGPDVILGWYDDPHQYPDKLLDVSELGEYLGNKYGGWYDVCKKYGKNENKWIAIPLGAVGNALVYRESMVKAAGFDAIPEDTAGFLKLCQALKAKGTPAAFALGHAVLDGNAWVHWLLWSHGGMVSDPKGNVVLDSPETVAALEYSKQLYDTFLPGTLSWQDPSNNKVFFDGQIGLTNNGISVYYAALGSKDPTIHAMATDIHHAHYPVGPVGKPTELPGITQMMAFKYTKYPNAAKAYIQFMMEADQYDPWMEASIGYVSQSLKAYEKNPIWTSDPKHTVYRDSASRMLDNGYNGPLGAASAAVMADYVILDMFASAASGDMSPQEAAKQAAERAKRYYKS</sequence>
<feature type="chain" id="PRO_5032792638" evidence="5">
    <location>
        <begin position="31"/>
        <end position="439"/>
    </location>
</feature>
<dbReference type="EMBL" id="JACCEV010000002">
    <property type="protein sequence ID" value="NYT85389.1"/>
    <property type="molecule type" value="Genomic_DNA"/>
</dbReference>
<evidence type="ECO:0000256" key="1">
    <source>
        <dbReference type="ARBA" id="ARBA00004418"/>
    </source>
</evidence>
<feature type="signal peptide" evidence="5">
    <location>
        <begin position="1"/>
        <end position="30"/>
    </location>
</feature>
<dbReference type="PANTHER" id="PTHR43649">
    <property type="entry name" value="ARABINOSE-BINDING PROTEIN-RELATED"/>
    <property type="match status" value="1"/>
</dbReference>
<dbReference type="PROSITE" id="PS51318">
    <property type="entry name" value="TAT"/>
    <property type="match status" value="1"/>
</dbReference>
<evidence type="ECO:0000256" key="5">
    <source>
        <dbReference type="SAM" id="SignalP"/>
    </source>
</evidence>
<keyword evidence="3" id="KW-0813">Transport</keyword>
<keyword evidence="7" id="KW-1185">Reference proteome</keyword>
<protein>
    <submittedName>
        <fullName evidence="6">Carbohydrate ABC transporter substrate-binding protein</fullName>
    </submittedName>
</protein>
<keyword evidence="4 5" id="KW-0732">Signal</keyword>
<dbReference type="InterPro" id="IPR006311">
    <property type="entry name" value="TAT_signal"/>
</dbReference>
<dbReference type="Gene3D" id="3.40.190.10">
    <property type="entry name" value="Periplasmic binding protein-like II"/>
    <property type="match status" value="1"/>
</dbReference>
<dbReference type="InterPro" id="IPR050490">
    <property type="entry name" value="Bact_solute-bd_prot1"/>
</dbReference>
<organism evidence="6 7">
    <name type="scientific">Pollutimonas harenae</name>
    <dbReference type="NCBI Taxonomy" id="657015"/>
    <lineage>
        <taxon>Bacteria</taxon>
        <taxon>Pseudomonadati</taxon>
        <taxon>Pseudomonadota</taxon>
        <taxon>Betaproteobacteria</taxon>
        <taxon>Burkholderiales</taxon>
        <taxon>Alcaligenaceae</taxon>
        <taxon>Pollutimonas</taxon>
    </lineage>
</organism>
<dbReference type="Pfam" id="PF13416">
    <property type="entry name" value="SBP_bac_8"/>
    <property type="match status" value="1"/>
</dbReference>
<evidence type="ECO:0000313" key="6">
    <source>
        <dbReference type="EMBL" id="NYT85389.1"/>
    </source>
</evidence>
<comment type="caution">
    <text evidence="6">The sequence shown here is derived from an EMBL/GenBank/DDBJ whole genome shotgun (WGS) entry which is preliminary data.</text>
</comment>
<evidence type="ECO:0000313" key="7">
    <source>
        <dbReference type="Proteomes" id="UP000554144"/>
    </source>
</evidence>
<name>A0A853H0W7_9BURK</name>
<dbReference type="PANTHER" id="PTHR43649:SF34">
    <property type="entry name" value="ABC TRANSPORTER PERIPLASMIC-BINDING PROTEIN YCJN-RELATED"/>
    <property type="match status" value="1"/>
</dbReference>
<dbReference type="GO" id="GO:0042597">
    <property type="term" value="C:periplasmic space"/>
    <property type="evidence" value="ECO:0007669"/>
    <property type="project" value="UniProtKB-SubCell"/>
</dbReference>